<dbReference type="PANTHER" id="PTHR12532:SF6">
    <property type="entry name" value="TRANSCRIPTIONAL REGULATORY PROTEIN YEBC-RELATED"/>
    <property type="match status" value="1"/>
</dbReference>
<dbReference type="InterPro" id="IPR017856">
    <property type="entry name" value="Integrase-like_N"/>
</dbReference>
<dbReference type="EMBL" id="OUNR01000001">
    <property type="protein sequence ID" value="SPP63922.1"/>
    <property type="molecule type" value="Genomic_DNA"/>
</dbReference>
<dbReference type="GO" id="GO:0006355">
    <property type="term" value="P:regulation of DNA-templated transcription"/>
    <property type="evidence" value="ECO:0007669"/>
    <property type="project" value="UniProtKB-UniRule"/>
</dbReference>
<dbReference type="FunCoup" id="A0A330L4S9">
    <property type="interactions" value="513"/>
</dbReference>
<evidence type="ECO:0000256" key="2">
    <source>
        <dbReference type="ARBA" id="ARBA00022490"/>
    </source>
</evidence>
<dbReference type="SUPFAM" id="SSF75625">
    <property type="entry name" value="YebC-like"/>
    <property type="match status" value="1"/>
</dbReference>
<dbReference type="GO" id="GO:0005829">
    <property type="term" value="C:cytosol"/>
    <property type="evidence" value="ECO:0007669"/>
    <property type="project" value="TreeGrafter"/>
</dbReference>
<dbReference type="InterPro" id="IPR029072">
    <property type="entry name" value="YebC-like"/>
</dbReference>
<comment type="similarity">
    <text evidence="1 6">Belongs to the TACO1 family.</text>
</comment>
<keyword evidence="3 6" id="KW-0805">Transcription regulation</keyword>
<dbReference type="OrthoDB" id="9781053at2"/>
<dbReference type="RefSeq" id="WP_121988379.1">
    <property type="nucleotide sequence ID" value="NZ_OUNR01000001.1"/>
</dbReference>
<evidence type="ECO:0000313" key="9">
    <source>
        <dbReference type="EMBL" id="SPP63922.1"/>
    </source>
</evidence>
<dbReference type="InParanoid" id="A0A330L4S9"/>
<sequence length="252" mass="27471">MGGHSHWATIKRYKGAQDVKRGKVFTRIIREIAIAARTGGDPDSNPRLRLSIAKAKEANMPGDTIKKAIQRGTGELPGVAYEEYALEGYGPGGTAVLLEITSDNRNRTVAEIRNLFTKNHGNMAEAGAVAWQFHKKGLLTIDKGKADEDQLLTLALEAGAEDVKVSDKTFEVICGTHEFEAVKKALADAKIETTLAEVTFIPQNTIRLEEKAAEQMLKLMEAMDEHDDVQKVHANFDISEEVMEKVAAAAAG</sequence>
<dbReference type="AlphaFoldDB" id="A0A330L4S9"/>
<dbReference type="NCBIfam" id="NF001030">
    <property type="entry name" value="PRK00110.1"/>
    <property type="match status" value="1"/>
</dbReference>
<keyword evidence="2 6" id="KW-0963">Cytoplasm</keyword>
<dbReference type="InterPro" id="IPR002876">
    <property type="entry name" value="Transcrip_reg_TACO1-like"/>
</dbReference>
<evidence type="ECO:0000259" key="8">
    <source>
        <dbReference type="Pfam" id="PF20772"/>
    </source>
</evidence>
<dbReference type="Pfam" id="PF20772">
    <property type="entry name" value="TACO1_YebC_N"/>
    <property type="match status" value="1"/>
</dbReference>
<evidence type="ECO:0000256" key="4">
    <source>
        <dbReference type="ARBA" id="ARBA00023125"/>
    </source>
</evidence>
<evidence type="ECO:0000256" key="3">
    <source>
        <dbReference type="ARBA" id="ARBA00023015"/>
    </source>
</evidence>
<dbReference type="Proteomes" id="UP000248168">
    <property type="component" value="Unassembled WGS sequence"/>
</dbReference>
<proteinExistence type="inferred from homology"/>
<comment type="subcellular location">
    <subcellularLocation>
        <location evidence="6">Cytoplasm</location>
    </subcellularLocation>
</comment>
<feature type="domain" description="TACO1/YebC-like N-terminal" evidence="8">
    <location>
        <begin position="5"/>
        <end position="75"/>
    </location>
</feature>
<keyword evidence="5 6" id="KW-0804">Transcription</keyword>
<evidence type="ECO:0000256" key="1">
    <source>
        <dbReference type="ARBA" id="ARBA00008724"/>
    </source>
</evidence>
<feature type="domain" description="TACO1/YebC-like second and third" evidence="7">
    <location>
        <begin position="81"/>
        <end position="236"/>
    </location>
</feature>
<dbReference type="HAMAP" id="MF_00693">
    <property type="entry name" value="Transcrip_reg_TACO1"/>
    <property type="match status" value="1"/>
</dbReference>
<dbReference type="GO" id="GO:0003677">
    <property type="term" value="F:DNA binding"/>
    <property type="evidence" value="ECO:0007669"/>
    <property type="project" value="UniProtKB-UniRule"/>
</dbReference>
<evidence type="ECO:0000259" key="7">
    <source>
        <dbReference type="Pfam" id="PF01709"/>
    </source>
</evidence>
<evidence type="ECO:0000256" key="5">
    <source>
        <dbReference type="ARBA" id="ARBA00023163"/>
    </source>
</evidence>
<dbReference type="FunFam" id="3.30.70.980:FF:000002">
    <property type="entry name" value="Probable transcriptional regulatory protein YebC"/>
    <property type="match status" value="1"/>
</dbReference>
<dbReference type="InterPro" id="IPR026564">
    <property type="entry name" value="Transcrip_reg_TACO1-like_dom3"/>
</dbReference>
<evidence type="ECO:0000313" key="10">
    <source>
        <dbReference type="Proteomes" id="UP000248168"/>
    </source>
</evidence>
<dbReference type="PANTHER" id="PTHR12532">
    <property type="entry name" value="TRANSLATIONAL ACTIVATOR OF CYTOCHROME C OXIDASE 1"/>
    <property type="match status" value="1"/>
</dbReference>
<dbReference type="NCBIfam" id="NF009044">
    <property type="entry name" value="PRK12378.1"/>
    <property type="match status" value="1"/>
</dbReference>
<name>A0A330L4S9_9BACT</name>
<dbReference type="InterPro" id="IPR048300">
    <property type="entry name" value="TACO1_YebC-like_2nd/3rd_dom"/>
</dbReference>
<dbReference type="Gene3D" id="3.30.70.980">
    <property type="match status" value="2"/>
</dbReference>
<dbReference type="Gene3D" id="1.10.10.200">
    <property type="match status" value="1"/>
</dbReference>
<protein>
    <recommendedName>
        <fullName evidence="6">Probable transcriptional regulatory protein NITLEN_11008</fullName>
    </recommendedName>
</protein>
<keyword evidence="10" id="KW-1185">Reference proteome</keyword>
<dbReference type="Pfam" id="PF01709">
    <property type="entry name" value="Transcrip_reg"/>
    <property type="match status" value="1"/>
</dbReference>
<accession>A0A330L4S9</accession>
<evidence type="ECO:0000256" key="6">
    <source>
        <dbReference type="HAMAP-Rule" id="MF_00693"/>
    </source>
</evidence>
<gene>
    <name evidence="9" type="primary">yebC</name>
    <name evidence="9" type="ORF">NITLEN_11008</name>
</gene>
<reference evidence="10" key="1">
    <citation type="submission" date="2018-04" db="EMBL/GenBank/DDBJ databases">
        <authorList>
            <person name="Lucker S."/>
            <person name="Sakoula D."/>
        </authorList>
    </citation>
    <scope>NUCLEOTIDE SEQUENCE [LARGE SCALE GENOMIC DNA]</scope>
</reference>
<organism evidence="9 10">
    <name type="scientific">Nitrospira lenta</name>
    <dbReference type="NCBI Taxonomy" id="1436998"/>
    <lineage>
        <taxon>Bacteria</taxon>
        <taxon>Pseudomonadati</taxon>
        <taxon>Nitrospirota</taxon>
        <taxon>Nitrospiria</taxon>
        <taxon>Nitrospirales</taxon>
        <taxon>Nitrospiraceae</taxon>
        <taxon>Nitrospira</taxon>
    </lineage>
</organism>
<dbReference type="InterPro" id="IPR049083">
    <property type="entry name" value="TACO1_YebC_N"/>
</dbReference>
<dbReference type="FunFam" id="1.10.10.200:FF:000002">
    <property type="entry name" value="Probable transcriptional regulatory protein CLM62_37755"/>
    <property type="match status" value="1"/>
</dbReference>
<keyword evidence="4 6" id="KW-0238">DNA-binding</keyword>
<dbReference type="NCBIfam" id="TIGR01033">
    <property type="entry name" value="YebC/PmpR family DNA-binding transcriptional regulator"/>
    <property type="match status" value="1"/>
</dbReference>